<dbReference type="Proteomes" id="UP000257076">
    <property type="component" value="Unassembled WGS sequence"/>
</dbReference>
<sequence length="369" mass="41309">MAKNIFDKVQLSSGQTFENRLVMAPMTTQCSFHDGSVTDELIQYYSRRAGGPAAVIVESTFIDNYGRAFEGALGADSDDKIPGLKKLAEGIKSKGSKAIIQLYHAGRMGTPELNMGRQPISASSIAALRDNAVEPRTLEIEEIEEVIQLFADAARRAIEAGFDGVELHGANTYLLQQFYSPHSNRREDDWGGTRENRLRFPRRVVEKVRAAADELNKPDFIIGYRFSPEELEEPGINFEDTMYLLNHLADYSIDYFHFSINNWQRTSIIDTEDEQLLLKKYLDKAGDKLREIPIMGAGGIKSAEDAEEAIGSGFDLMSVGKAHLINPDFVNQLKNNELPNTFLIDGDDEKLTIPAPLWNILGFLKENKK</sequence>
<dbReference type="InterPro" id="IPR013785">
    <property type="entry name" value="Aldolase_TIM"/>
</dbReference>
<dbReference type="RefSeq" id="WP_162842297.1">
    <property type="nucleotide sequence ID" value="NZ_CBCSHX010000003.1"/>
</dbReference>
<keyword evidence="5" id="KW-1185">Reference proteome</keyword>
<reference evidence="4 5" key="1">
    <citation type="submission" date="2018-08" db="EMBL/GenBank/DDBJ databases">
        <title>Genomic Encyclopedia of Type Strains, Phase IV (KMG-IV): sequencing the most valuable type-strain genomes for metagenomic binning, comparative biology and taxonomic classification.</title>
        <authorList>
            <person name="Goeker M."/>
        </authorList>
    </citation>
    <scope>NUCLEOTIDE SEQUENCE [LARGE SCALE GENOMIC DNA]</scope>
    <source>
        <strain evidence="4 5">DSM 17274</strain>
    </source>
</reference>
<gene>
    <name evidence="4" type="ORF">DFR63_1341</name>
</gene>
<proteinExistence type="predicted"/>
<name>A0A3E0AWZ2_9STAP</name>
<dbReference type="GO" id="GO:0016491">
    <property type="term" value="F:oxidoreductase activity"/>
    <property type="evidence" value="ECO:0007669"/>
    <property type="project" value="UniProtKB-KW"/>
</dbReference>
<dbReference type="Pfam" id="PF00724">
    <property type="entry name" value="Oxidored_FMN"/>
    <property type="match status" value="1"/>
</dbReference>
<accession>A0A3E0AWZ2</accession>
<comment type="caution">
    <text evidence="4">The sequence shown here is derived from an EMBL/GenBank/DDBJ whole genome shotgun (WGS) entry which is preliminary data.</text>
</comment>
<dbReference type="GO" id="GO:0010181">
    <property type="term" value="F:FMN binding"/>
    <property type="evidence" value="ECO:0007669"/>
    <property type="project" value="InterPro"/>
</dbReference>
<evidence type="ECO:0000313" key="4">
    <source>
        <dbReference type="EMBL" id="REG24249.1"/>
    </source>
</evidence>
<evidence type="ECO:0000256" key="2">
    <source>
        <dbReference type="ARBA" id="ARBA00023002"/>
    </source>
</evidence>
<feature type="domain" description="NADH:flavin oxidoreductase/NADH oxidase N-terminal" evidence="3">
    <location>
        <begin position="5"/>
        <end position="336"/>
    </location>
</feature>
<organism evidence="4 5">
    <name type="scientific">Jeotgalicoccus halotolerans</name>
    <dbReference type="NCBI Taxonomy" id="157227"/>
    <lineage>
        <taxon>Bacteria</taxon>
        <taxon>Bacillati</taxon>
        <taxon>Bacillota</taxon>
        <taxon>Bacilli</taxon>
        <taxon>Bacillales</taxon>
        <taxon>Staphylococcaceae</taxon>
        <taxon>Jeotgalicoccus</taxon>
    </lineage>
</organism>
<evidence type="ECO:0000313" key="5">
    <source>
        <dbReference type="Proteomes" id="UP000257076"/>
    </source>
</evidence>
<dbReference type="PANTHER" id="PTHR43656">
    <property type="entry name" value="BINDING OXIDOREDUCTASE, PUTATIVE (AFU_ORTHOLOGUE AFUA_2G08260)-RELATED"/>
    <property type="match status" value="1"/>
</dbReference>
<dbReference type="EMBL" id="QUMW01000011">
    <property type="protein sequence ID" value="REG24249.1"/>
    <property type="molecule type" value="Genomic_DNA"/>
</dbReference>
<dbReference type="SUPFAM" id="SSF51395">
    <property type="entry name" value="FMN-linked oxidoreductases"/>
    <property type="match status" value="1"/>
</dbReference>
<keyword evidence="2" id="KW-0560">Oxidoreductase</keyword>
<evidence type="ECO:0000259" key="3">
    <source>
        <dbReference type="Pfam" id="PF00724"/>
    </source>
</evidence>
<dbReference type="InterPro" id="IPR001155">
    <property type="entry name" value="OxRdtase_FMN_N"/>
</dbReference>
<keyword evidence="1" id="KW-0285">Flavoprotein</keyword>
<dbReference type="Gene3D" id="3.20.20.70">
    <property type="entry name" value="Aldolase class I"/>
    <property type="match status" value="1"/>
</dbReference>
<dbReference type="InterPro" id="IPR051799">
    <property type="entry name" value="NADH_flavin_oxidoreductase"/>
</dbReference>
<protein>
    <submittedName>
        <fullName evidence="4">2,4-dienoyl-CoA reductase-like NADH-dependent reductase (Old Yellow Enzyme family)</fullName>
    </submittedName>
</protein>
<dbReference type="AlphaFoldDB" id="A0A3E0AWZ2"/>
<evidence type="ECO:0000256" key="1">
    <source>
        <dbReference type="ARBA" id="ARBA00022630"/>
    </source>
</evidence>
<dbReference type="PANTHER" id="PTHR43656:SF2">
    <property type="entry name" value="BINDING OXIDOREDUCTASE, PUTATIVE (AFU_ORTHOLOGUE AFUA_2G08260)-RELATED"/>
    <property type="match status" value="1"/>
</dbReference>
<dbReference type="CDD" id="cd04735">
    <property type="entry name" value="OYE_like_4_FMN"/>
    <property type="match status" value="1"/>
</dbReference>